<dbReference type="STRING" id="112901.SAMN04488500_106126"/>
<dbReference type="EMBL" id="FWXI01000006">
    <property type="protein sequence ID" value="SMC64253.1"/>
    <property type="molecule type" value="Genomic_DNA"/>
</dbReference>
<reference evidence="1 2" key="1">
    <citation type="submission" date="2017-04" db="EMBL/GenBank/DDBJ databases">
        <authorList>
            <person name="Afonso C.L."/>
            <person name="Miller P.J."/>
            <person name="Scott M.A."/>
            <person name="Spackman E."/>
            <person name="Goraichik I."/>
            <person name="Dimitrov K.M."/>
            <person name="Suarez D.L."/>
            <person name="Swayne D.E."/>
        </authorList>
    </citation>
    <scope>NUCLEOTIDE SEQUENCE [LARGE SCALE GENOMIC DNA]</scope>
    <source>
        <strain evidence="1 2">DSM 5090</strain>
    </source>
</reference>
<evidence type="ECO:0000313" key="1">
    <source>
        <dbReference type="EMBL" id="SMC64253.1"/>
    </source>
</evidence>
<dbReference type="Proteomes" id="UP000192738">
    <property type="component" value="Unassembled WGS sequence"/>
</dbReference>
<keyword evidence="2" id="KW-1185">Reference proteome</keyword>
<gene>
    <name evidence="1" type="ORF">SAMN04488500_106126</name>
</gene>
<dbReference type="RefSeq" id="WP_176215450.1">
    <property type="nucleotide sequence ID" value="NZ_CP155572.1"/>
</dbReference>
<proteinExistence type="predicted"/>
<name>A0A1W2AU73_9FIRM</name>
<accession>A0A1W2AU73</accession>
<organism evidence="1 2">
    <name type="scientific">Sporomusa malonica</name>
    <dbReference type="NCBI Taxonomy" id="112901"/>
    <lineage>
        <taxon>Bacteria</taxon>
        <taxon>Bacillati</taxon>
        <taxon>Bacillota</taxon>
        <taxon>Negativicutes</taxon>
        <taxon>Selenomonadales</taxon>
        <taxon>Sporomusaceae</taxon>
        <taxon>Sporomusa</taxon>
    </lineage>
</organism>
<protein>
    <submittedName>
        <fullName evidence="1">Uncharacterized protein</fullName>
    </submittedName>
</protein>
<evidence type="ECO:0000313" key="2">
    <source>
        <dbReference type="Proteomes" id="UP000192738"/>
    </source>
</evidence>
<sequence>MDEATRKTVDAFINEFAKLNLEVVKTVQSKLPLVDPILLKELRENAQMLLNLRSTF</sequence>
<dbReference type="AlphaFoldDB" id="A0A1W2AU73"/>